<evidence type="ECO:0000313" key="1">
    <source>
        <dbReference type="EMBL" id="KAJ1982168.1"/>
    </source>
</evidence>
<dbReference type="PANTHER" id="PTHR37331:SF1">
    <property type="entry name" value="YALI0F11671P"/>
    <property type="match status" value="1"/>
</dbReference>
<reference evidence="1" key="1">
    <citation type="submission" date="2022-07" db="EMBL/GenBank/DDBJ databases">
        <title>Phylogenomic reconstructions and comparative analyses of Kickxellomycotina fungi.</title>
        <authorList>
            <person name="Reynolds N.K."/>
            <person name="Stajich J.E."/>
            <person name="Barry K."/>
            <person name="Grigoriev I.V."/>
            <person name="Crous P."/>
            <person name="Smith M.E."/>
        </authorList>
    </citation>
    <scope>NUCLEOTIDE SEQUENCE</scope>
    <source>
        <strain evidence="1">RSA 567</strain>
    </source>
</reference>
<evidence type="ECO:0000313" key="2">
    <source>
        <dbReference type="Proteomes" id="UP001151582"/>
    </source>
</evidence>
<dbReference type="OrthoDB" id="5397701at2759"/>
<dbReference type="PANTHER" id="PTHR37331">
    <property type="entry name" value="YALI0F11671P"/>
    <property type="match status" value="1"/>
</dbReference>
<name>A0A9W8B2Y2_9FUNG</name>
<comment type="caution">
    <text evidence="1">The sequence shown here is derived from an EMBL/GenBank/DDBJ whole genome shotgun (WGS) entry which is preliminary data.</text>
</comment>
<dbReference type="Proteomes" id="UP001151582">
    <property type="component" value="Unassembled WGS sequence"/>
</dbReference>
<protein>
    <submittedName>
        <fullName evidence="1">Uncharacterized protein</fullName>
    </submittedName>
</protein>
<sequence length="230" mass="25818">MLRLAYRPPVLGRGRMPGKFFCPRRWQSTVVLDKAYPNLVWHFNPAVVPRTPIQTTPPLVALSLLPPSARFTNAAGAQHLDDSNQYLLDARTTIGWVTQVDQAQLTAQRQWPITPQQFINNPAFQAWLHQELKRCAHYADPTLCAIAKSLPDGWTHIADERHPPPYGRIPSPEDIIGSVKVEGGQIVPESYQPMPSHRPVSAHGLFRLSDGFHRHLVAKLGEMAEQQPNP</sequence>
<keyword evidence="2" id="KW-1185">Reference proteome</keyword>
<proteinExistence type="predicted"/>
<gene>
    <name evidence="1" type="ORF">H4R34_001803</name>
</gene>
<organism evidence="1 2">
    <name type="scientific">Dimargaris verticillata</name>
    <dbReference type="NCBI Taxonomy" id="2761393"/>
    <lineage>
        <taxon>Eukaryota</taxon>
        <taxon>Fungi</taxon>
        <taxon>Fungi incertae sedis</taxon>
        <taxon>Zoopagomycota</taxon>
        <taxon>Kickxellomycotina</taxon>
        <taxon>Dimargaritomycetes</taxon>
        <taxon>Dimargaritales</taxon>
        <taxon>Dimargaritaceae</taxon>
        <taxon>Dimargaris</taxon>
    </lineage>
</organism>
<accession>A0A9W8B2Y2</accession>
<dbReference type="EMBL" id="JANBQB010000099">
    <property type="protein sequence ID" value="KAJ1982168.1"/>
    <property type="molecule type" value="Genomic_DNA"/>
</dbReference>
<dbReference type="AlphaFoldDB" id="A0A9W8B2Y2"/>